<proteinExistence type="predicted"/>
<dbReference type="AlphaFoldDB" id="A0A427ABB0"/>
<evidence type="ECO:0000256" key="1">
    <source>
        <dbReference type="SAM" id="MobiDB-lite"/>
    </source>
</evidence>
<feature type="compositionally biased region" description="Basic and acidic residues" evidence="1">
    <location>
        <begin position="42"/>
        <end position="65"/>
    </location>
</feature>
<reference evidence="2 3" key="1">
    <citation type="journal article" date="2014" name="Agronomy (Basel)">
        <title>A Draft Genome Sequence for Ensete ventricosum, the Drought-Tolerant Tree Against Hunger.</title>
        <authorList>
            <person name="Harrison J."/>
            <person name="Moore K.A."/>
            <person name="Paszkiewicz K."/>
            <person name="Jones T."/>
            <person name="Grant M."/>
            <person name="Ambacheew D."/>
            <person name="Muzemil S."/>
            <person name="Studholme D.J."/>
        </authorList>
    </citation>
    <scope>NUCLEOTIDE SEQUENCE [LARGE SCALE GENOMIC DNA]</scope>
</reference>
<comment type="caution">
    <text evidence="2">The sequence shown here is derived from an EMBL/GenBank/DDBJ whole genome shotgun (WGS) entry which is preliminary data.</text>
</comment>
<gene>
    <name evidence="2" type="ORF">B296_00024728</name>
</gene>
<dbReference type="EMBL" id="AMZH03003077">
    <property type="protein sequence ID" value="RRT73503.1"/>
    <property type="molecule type" value="Genomic_DNA"/>
</dbReference>
<dbReference type="Proteomes" id="UP000287651">
    <property type="component" value="Unassembled WGS sequence"/>
</dbReference>
<organism evidence="2 3">
    <name type="scientific">Ensete ventricosum</name>
    <name type="common">Abyssinian banana</name>
    <name type="synonym">Musa ensete</name>
    <dbReference type="NCBI Taxonomy" id="4639"/>
    <lineage>
        <taxon>Eukaryota</taxon>
        <taxon>Viridiplantae</taxon>
        <taxon>Streptophyta</taxon>
        <taxon>Embryophyta</taxon>
        <taxon>Tracheophyta</taxon>
        <taxon>Spermatophyta</taxon>
        <taxon>Magnoliopsida</taxon>
        <taxon>Liliopsida</taxon>
        <taxon>Zingiberales</taxon>
        <taxon>Musaceae</taxon>
        <taxon>Ensete</taxon>
    </lineage>
</organism>
<sequence length="253" mass="27878">MLKMSWPETVSSRSRGRYGGSEHPKWRYGPGGWKGGRVTLGRGDRTIEEVEQPQKKSTADWRVSARDAIATKRRKGSHNRCMPPGTAEGGEAAGQSDHRSVLREDAGNRPFQQIRETTGKVEKEFSAEKISEDTRMQQLYSATQWRPAHCGFFWLRQKEQRRVGRSLRLLRPGRLQGRSTTSRVATEGEGNNCVVGEATTVAGEAECYGRNDEGYSSGQRGCWEGGLRPRGEEGEDAVVAGEMVAEGEGSGCG</sequence>
<protein>
    <submittedName>
        <fullName evidence="2">Uncharacterized protein</fullName>
    </submittedName>
</protein>
<accession>A0A427ABB0</accession>
<feature type="region of interest" description="Disordered" evidence="1">
    <location>
        <begin position="1"/>
        <end position="99"/>
    </location>
</feature>
<evidence type="ECO:0000313" key="3">
    <source>
        <dbReference type="Proteomes" id="UP000287651"/>
    </source>
</evidence>
<name>A0A427ABB0_ENSVE</name>
<evidence type="ECO:0000313" key="2">
    <source>
        <dbReference type="EMBL" id="RRT73503.1"/>
    </source>
</evidence>